<name>A0ACB8F035_9SAUR</name>
<dbReference type="EMBL" id="CM037625">
    <property type="protein sequence ID" value="KAH7998068.1"/>
    <property type="molecule type" value="Genomic_DNA"/>
</dbReference>
<gene>
    <name evidence="1" type="ORF">K3G42_012134</name>
</gene>
<protein>
    <submittedName>
        <fullName evidence="1">Uncharacterized protein</fullName>
    </submittedName>
</protein>
<proteinExistence type="predicted"/>
<evidence type="ECO:0000313" key="2">
    <source>
        <dbReference type="Proteomes" id="UP000827872"/>
    </source>
</evidence>
<organism evidence="1 2">
    <name type="scientific">Sphaerodactylus townsendi</name>
    <dbReference type="NCBI Taxonomy" id="933632"/>
    <lineage>
        <taxon>Eukaryota</taxon>
        <taxon>Metazoa</taxon>
        <taxon>Chordata</taxon>
        <taxon>Craniata</taxon>
        <taxon>Vertebrata</taxon>
        <taxon>Euteleostomi</taxon>
        <taxon>Lepidosauria</taxon>
        <taxon>Squamata</taxon>
        <taxon>Bifurcata</taxon>
        <taxon>Gekkota</taxon>
        <taxon>Sphaerodactylidae</taxon>
        <taxon>Sphaerodactylus</taxon>
    </lineage>
</organism>
<accession>A0ACB8F035</accession>
<evidence type="ECO:0000313" key="1">
    <source>
        <dbReference type="EMBL" id="KAH7998068.1"/>
    </source>
</evidence>
<dbReference type="Proteomes" id="UP000827872">
    <property type="component" value="Linkage Group LG12"/>
</dbReference>
<reference evidence="1" key="1">
    <citation type="submission" date="2021-08" db="EMBL/GenBank/DDBJ databases">
        <title>The first chromosome-level gecko genome reveals the dynamic sex chromosomes of Neotropical dwarf geckos (Sphaerodactylidae: Sphaerodactylus).</title>
        <authorList>
            <person name="Pinto B.J."/>
            <person name="Keating S.E."/>
            <person name="Gamble T."/>
        </authorList>
    </citation>
    <scope>NUCLEOTIDE SEQUENCE</scope>
    <source>
        <strain evidence="1">TG3544</strain>
    </source>
</reference>
<comment type="caution">
    <text evidence="1">The sequence shown here is derived from an EMBL/GenBank/DDBJ whole genome shotgun (WGS) entry which is preliminary data.</text>
</comment>
<keyword evidence="2" id="KW-1185">Reference proteome</keyword>
<sequence>MKYQHDTTSYAGLMYFDTGEYDLEEEIISGKNYVKYYYTIEIITSTLCYSSITSEIFFCAKLVISPHVISFLLCFWLYPSNNPLITHYSKCCKLRSREERNNWKTTAREREKERKGSMSKLRSRNRVALLFYYFDSSSRCVSLLSW</sequence>